<keyword evidence="1" id="KW-0812">Transmembrane</keyword>
<evidence type="ECO:0000313" key="3">
    <source>
        <dbReference type="Proteomes" id="UP000886879"/>
    </source>
</evidence>
<evidence type="ECO:0000313" key="2">
    <source>
        <dbReference type="EMBL" id="HIQ61414.1"/>
    </source>
</evidence>
<feature type="transmembrane region" description="Helical" evidence="1">
    <location>
        <begin position="226"/>
        <end position="249"/>
    </location>
</feature>
<feature type="transmembrane region" description="Helical" evidence="1">
    <location>
        <begin position="177"/>
        <end position="206"/>
    </location>
</feature>
<feature type="transmembrane region" description="Helical" evidence="1">
    <location>
        <begin position="314"/>
        <end position="331"/>
    </location>
</feature>
<feature type="transmembrane region" description="Helical" evidence="1">
    <location>
        <begin position="377"/>
        <end position="397"/>
    </location>
</feature>
<reference evidence="2" key="2">
    <citation type="journal article" date="2021" name="PeerJ">
        <title>Extensive microbial diversity within the chicken gut microbiome revealed by metagenomics and culture.</title>
        <authorList>
            <person name="Gilroy R."/>
            <person name="Ravi A."/>
            <person name="Getino M."/>
            <person name="Pursley I."/>
            <person name="Horton D.L."/>
            <person name="Alikhan N.F."/>
            <person name="Baker D."/>
            <person name="Gharbi K."/>
            <person name="Hall N."/>
            <person name="Watson M."/>
            <person name="Adriaenssens E.M."/>
            <person name="Foster-Nyarko E."/>
            <person name="Jarju S."/>
            <person name="Secka A."/>
            <person name="Antonio M."/>
            <person name="Oren A."/>
            <person name="Chaudhuri R.R."/>
            <person name="La Ragione R."/>
            <person name="Hildebrand F."/>
            <person name="Pallen M.J."/>
        </authorList>
    </citation>
    <scope>NUCLEOTIDE SEQUENCE</scope>
    <source>
        <strain evidence="2">ChiGjej2B2-12916</strain>
    </source>
</reference>
<dbReference type="Proteomes" id="UP000886879">
    <property type="component" value="Unassembled WGS sequence"/>
</dbReference>
<sequence>MKSRIKPTPLLYALAFLVPALLLLVVYARLGLAPWGDNTILMSDMSSQYVEFFCALKHGDVFFSWSKALGTSYIGVFSYYVSSPLSLLTLLVPNEYMPMGLMFLTVLKVGLAGLTCCIFLRSYLRRSALFLPMLSTCYALCSYTAAYSLCIMWLDGLIWLPIILLGLERILAGRRPWLFFGSLVVCFVSTWYISYIIGIFCCVWLVYREWCEATGWKDLLRHVRSFLLSALAALGVTAWMWIPSLLSIFSGKLGDTTMDYSSLTNFPLWQLPSRLFSGQSAGLTNSALPYLFCGTVILMLALVFFFYPAISGRNKLAALAVLVVLVLSLWLSPLDKVWHLFQMPNWFPYRYSFVFSFFLVVLAGQVLAALPKSFTTWKLAPVVTLVLFCLTAWELGYNTQTTMLDIREVFHCQSYADYVSYYQENETLVEQAQDADTDFYRMGATYDRGDNSPLSFGYAGITHYSSIYNKQVNTFLKQLGFAQGWMWSVYYGSTPVTDSLLGIRYVLSDQEFPGYEEAGHSGSLTLWENPDALPLAYVSQGQVSTILPRGYTPFETQTYLLNQLTGSTQEVFSSIDLEVQESEGQITLRIHGTGSPVYAYLDQNGFTALSVDGEYRCSLTPYEEQRIHYLGTPAVGETLEVTIACNTTLSNLDWNALVQQLDQDALSDALSLLDNTQVDTVTNSRVSLQATADTSSTLVTTIPAEDGWTAYVDGKKVDTGVCWDTFLTVELTPGTHQVTFRYTSPGLTLGLGLGGITVVAFVGWLVWKRKKA</sequence>
<feature type="transmembrane region" description="Helical" evidence="1">
    <location>
        <begin position="287"/>
        <end position="307"/>
    </location>
</feature>
<keyword evidence="1" id="KW-1133">Transmembrane helix</keyword>
<dbReference type="PANTHER" id="PTHR38454:SF1">
    <property type="entry name" value="INTEGRAL MEMBRANE PROTEIN"/>
    <property type="match status" value="1"/>
</dbReference>
<keyword evidence="1" id="KW-0472">Membrane</keyword>
<dbReference type="AlphaFoldDB" id="A0A9D1CI96"/>
<organism evidence="2 3">
    <name type="scientific">Candidatus Enterenecus faecium</name>
    <dbReference type="NCBI Taxonomy" id="2840780"/>
    <lineage>
        <taxon>Bacteria</taxon>
        <taxon>Bacillati</taxon>
        <taxon>Bacillota</taxon>
        <taxon>Clostridia</taxon>
        <taxon>Eubacteriales</taxon>
        <taxon>Candidatus Enterenecus</taxon>
    </lineage>
</organism>
<name>A0A9D1CI96_9FIRM</name>
<dbReference type="EMBL" id="DVFO01000081">
    <property type="protein sequence ID" value="HIQ61414.1"/>
    <property type="molecule type" value="Genomic_DNA"/>
</dbReference>
<feature type="transmembrane region" description="Helical" evidence="1">
    <location>
        <begin position="747"/>
        <end position="767"/>
    </location>
</feature>
<proteinExistence type="predicted"/>
<feature type="transmembrane region" description="Helical" evidence="1">
    <location>
        <begin position="140"/>
        <end position="165"/>
    </location>
</feature>
<evidence type="ECO:0000256" key="1">
    <source>
        <dbReference type="SAM" id="Phobius"/>
    </source>
</evidence>
<dbReference type="InterPro" id="IPR018580">
    <property type="entry name" value="Uncharacterised_YfhO"/>
</dbReference>
<gene>
    <name evidence="2" type="ORF">IAD31_07455</name>
</gene>
<dbReference type="PANTHER" id="PTHR38454">
    <property type="entry name" value="INTEGRAL MEMBRANE PROTEIN-RELATED"/>
    <property type="match status" value="1"/>
</dbReference>
<comment type="caution">
    <text evidence="2">The sequence shown here is derived from an EMBL/GenBank/DDBJ whole genome shotgun (WGS) entry which is preliminary data.</text>
</comment>
<protein>
    <submittedName>
        <fullName evidence="2">YfhO family protein</fullName>
    </submittedName>
</protein>
<accession>A0A9D1CI96</accession>
<dbReference type="Pfam" id="PF09586">
    <property type="entry name" value="YfhO"/>
    <property type="match status" value="1"/>
</dbReference>
<reference evidence="2" key="1">
    <citation type="submission" date="2020-10" db="EMBL/GenBank/DDBJ databases">
        <authorList>
            <person name="Gilroy R."/>
        </authorList>
    </citation>
    <scope>NUCLEOTIDE SEQUENCE</scope>
    <source>
        <strain evidence="2">ChiGjej2B2-12916</strain>
    </source>
</reference>
<feature type="transmembrane region" description="Helical" evidence="1">
    <location>
        <begin position="351"/>
        <end position="370"/>
    </location>
</feature>
<feature type="transmembrane region" description="Helical" evidence="1">
    <location>
        <begin position="96"/>
        <end position="120"/>
    </location>
</feature>